<dbReference type="AlphaFoldDB" id="A0A423X3J4"/>
<dbReference type="CDD" id="cd02947">
    <property type="entry name" value="TRX_family"/>
    <property type="match status" value="1"/>
</dbReference>
<organism evidence="3 4">
    <name type="scientific">Cytospora schulzeri</name>
    <dbReference type="NCBI Taxonomy" id="448051"/>
    <lineage>
        <taxon>Eukaryota</taxon>
        <taxon>Fungi</taxon>
        <taxon>Dikarya</taxon>
        <taxon>Ascomycota</taxon>
        <taxon>Pezizomycotina</taxon>
        <taxon>Sordariomycetes</taxon>
        <taxon>Sordariomycetidae</taxon>
        <taxon>Diaporthales</taxon>
        <taxon>Cytosporaceae</taxon>
        <taxon>Cytospora</taxon>
    </lineage>
</organism>
<dbReference type="Pfam" id="PF00085">
    <property type="entry name" value="Thioredoxin"/>
    <property type="match status" value="1"/>
</dbReference>
<dbReference type="InterPro" id="IPR013766">
    <property type="entry name" value="Thioredoxin_domain"/>
</dbReference>
<dbReference type="STRING" id="356882.A0A423X3J4"/>
<dbReference type="OrthoDB" id="19690at2759"/>
<feature type="compositionally biased region" description="Basic and acidic residues" evidence="1">
    <location>
        <begin position="160"/>
        <end position="171"/>
    </location>
</feature>
<feature type="region of interest" description="Disordered" evidence="1">
    <location>
        <begin position="160"/>
        <end position="179"/>
    </location>
</feature>
<dbReference type="SUPFAM" id="SSF52833">
    <property type="entry name" value="Thioredoxin-like"/>
    <property type="match status" value="1"/>
</dbReference>
<dbReference type="EMBL" id="LKEA01000003">
    <property type="protein sequence ID" value="ROW10447.1"/>
    <property type="molecule type" value="Genomic_DNA"/>
</dbReference>
<reference evidence="3 4" key="1">
    <citation type="submission" date="2015-09" db="EMBL/GenBank/DDBJ databases">
        <title>Host preference determinants of Valsa canker pathogens revealed by comparative genomics.</title>
        <authorList>
            <person name="Yin Z."/>
            <person name="Huang L."/>
        </authorList>
    </citation>
    <scope>NUCLEOTIDE SEQUENCE [LARGE SCALE GENOMIC DNA]</scope>
    <source>
        <strain evidence="3 4">03-1</strain>
    </source>
</reference>
<evidence type="ECO:0000259" key="2">
    <source>
        <dbReference type="Pfam" id="PF00085"/>
    </source>
</evidence>
<gene>
    <name evidence="3" type="ORF">VMCG_01690</name>
</gene>
<accession>A0A423X3J4</accession>
<keyword evidence="4" id="KW-1185">Reference proteome</keyword>
<evidence type="ECO:0000313" key="4">
    <source>
        <dbReference type="Proteomes" id="UP000283895"/>
    </source>
</evidence>
<sequence length="285" mass="31349">MRACFSSTSSQREGAKNRVYSSVRNEDQFRTYVALSSTSRKPLLTLWTTSWCSTCHQLSPLLKQLIESGVGEAEGGVGYCEVEYDAPDVMGAGLGLSYMITSVPTLLSFDAGEAQVETKVADGNKLKDRNFLEEWIRTEAPRAILAIIAVLRAGPGRNDYFGDPHNEDKVKGNPVESENSRTTTIGISRLSVVATVSAQQKLWRDSNQHSQLIEGTRVHGLSRLEDIMADGALLHARKLHAANEHSGYVKHEGVTRSIPWVVCYLATTYSCTEKHHTRGPVIDGI</sequence>
<feature type="domain" description="Thioredoxin" evidence="2">
    <location>
        <begin position="25"/>
        <end position="121"/>
    </location>
</feature>
<comment type="caution">
    <text evidence="3">The sequence shown here is derived from an EMBL/GenBank/DDBJ whole genome shotgun (WGS) entry which is preliminary data.</text>
</comment>
<dbReference type="InterPro" id="IPR036249">
    <property type="entry name" value="Thioredoxin-like_sf"/>
</dbReference>
<protein>
    <recommendedName>
        <fullName evidence="2">Thioredoxin domain-containing protein</fullName>
    </recommendedName>
</protein>
<evidence type="ECO:0000313" key="3">
    <source>
        <dbReference type="EMBL" id="ROW10447.1"/>
    </source>
</evidence>
<dbReference type="Gene3D" id="3.40.30.10">
    <property type="entry name" value="Glutaredoxin"/>
    <property type="match status" value="1"/>
</dbReference>
<proteinExistence type="predicted"/>
<dbReference type="Proteomes" id="UP000283895">
    <property type="component" value="Unassembled WGS sequence"/>
</dbReference>
<name>A0A423X3J4_9PEZI</name>
<evidence type="ECO:0000256" key="1">
    <source>
        <dbReference type="SAM" id="MobiDB-lite"/>
    </source>
</evidence>